<reference evidence="13 14" key="1">
    <citation type="submission" date="2023-11" db="EMBL/GenBank/DDBJ databases">
        <title>Draft genome of Azohydromonas lata strain H1 (DSM1123), a polyhydroxyalkanoate producer.</title>
        <authorList>
            <person name="Traversa D."/>
            <person name="D'Addabbo P."/>
            <person name="Pazzani C."/>
            <person name="Manzari C."/>
            <person name="Chiara M."/>
            <person name="Scrascia M."/>
        </authorList>
    </citation>
    <scope>NUCLEOTIDE SEQUENCE [LARGE SCALE GENOMIC DNA]</scope>
    <source>
        <strain evidence="13 14">H1</strain>
    </source>
</reference>
<accession>A0ABU5ICJ6</accession>
<evidence type="ECO:0000313" key="13">
    <source>
        <dbReference type="EMBL" id="MDZ5456306.1"/>
    </source>
</evidence>
<comment type="subcellular location">
    <subcellularLocation>
        <location evidence="1">Cell outer membrane</location>
        <topology evidence="1">Multi-pass membrane protein</topology>
    </subcellularLocation>
</comment>
<dbReference type="Pfam" id="PF13609">
    <property type="entry name" value="Porin_4"/>
    <property type="match status" value="1"/>
</dbReference>
<comment type="caution">
    <text evidence="13">The sequence shown here is derived from an EMBL/GenBank/DDBJ whole genome shotgun (WGS) entry which is preliminary data.</text>
</comment>
<keyword evidence="9" id="KW-0472">Membrane</keyword>
<gene>
    <name evidence="13" type="ORF">SM757_06940</name>
</gene>
<evidence type="ECO:0000256" key="11">
    <source>
        <dbReference type="SAM" id="SignalP"/>
    </source>
</evidence>
<evidence type="ECO:0000256" key="8">
    <source>
        <dbReference type="ARBA" id="ARBA00023114"/>
    </source>
</evidence>
<evidence type="ECO:0000259" key="12">
    <source>
        <dbReference type="Pfam" id="PF13609"/>
    </source>
</evidence>
<dbReference type="EMBL" id="JAXOJX010000007">
    <property type="protein sequence ID" value="MDZ5456306.1"/>
    <property type="molecule type" value="Genomic_DNA"/>
</dbReference>
<evidence type="ECO:0000256" key="10">
    <source>
        <dbReference type="ARBA" id="ARBA00023237"/>
    </source>
</evidence>
<keyword evidence="5" id="KW-0812">Transmembrane</keyword>
<comment type="subunit">
    <text evidence="2">Homotrimer.</text>
</comment>
<dbReference type="PANTHER" id="PTHR34501">
    <property type="entry name" value="PROTEIN YDDL-RELATED"/>
    <property type="match status" value="1"/>
</dbReference>
<keyword evidence="8" id="KW-0626">Porin</keyword>
<keyword evidence="7" id="KW-0406">Ion transport</keyword>
<dbReference type="CDD" id="cd00342">
    <property type="entry name" value="gram_neg_porins"/>
    <property type="match status" value="1"/>
</dbReference>
<dbReference type="InterPro" id="IPR023614">
    <property type="entry name" value="Porin_dom_sf"/>
</dbReference>
<dbReference type="InterPro" id="IPR033900">
    <property type="entry name" value="Gram_neg_porin_domain"/>
</dbReference>
<keyword evidence="4" id="KW-1134">Transmembrane beta strand</keyword>
<evidence type="ECO:0000256" key="3">
    <source>
        <dbReference type="ARBA" id="ARBA00022448"/>
    </source>
</evidence>
<dbReference type="PANTHER" id="PTHR34501:SF9">
    <property type="entry name" value="MAJOR OUTER MEMBRANE PROTEIN P.IA"/>
    <property type="match status" value="1"/>
</dbReference>
<dbReference type="RefSeq" id="WP_322464907.1">
    <property type="nucleotide sequence ID" value="NZ_JAXOJX010000007.1"/>
</dbReference>
<dbReference type="Gene3D" id="2.40.160.10">
    <property type="entry name" value="Porin"/>
    <property type="match status" value="1"/>
</dbReference>
<evidence type="ECO:0000256" key="7">
    <source>
        <dbReference type="ARBA" id="ARBA00023065"/>
    </source>
</evidence>
<keyword evidence="10" id="KW-0998">Cell outer membrane</keyword>
<protein>
    <submittedName>
        <fullName evidence="13">Porin</fullName>
    </submittedName>
</protein>
<keyword evidence="3" id="KW-0813">Transport</keyword>
<evidence type="ECO:0000256" key="5">
    <source>
        <dbReference type="ARBA" id="ARBA00022692"/>
    </source>
</evidence>
<feature type="domain" description="Porin" evidence="12">
    <location>
        <begin position="34"/>
        <end position="341"/>
    </location>
</feature>
<keyword evidence="6 11" id="KW-0732">Signal</keyword>
<proteinExistence type="predicted"/>
<organism evidence="13 14">
    <name type="scientific">Azohydromonas lata</name>
    <dbReference type="NCBI Taxonomy" id="45677"/>
    <lineage>
        <taxon>Bacteria</taxon>
        <taxon>Pseudomonadati</taxon>
        <taxon>Pseudomonadota</taxon>
        <taxon>Betaproteobacteria</taxon>
        <taxon>Burkholderiales</taxon>
        <taxon>Sphaerotilaceae</taxon>
        <taxon>Azohydromonas</taxon>
    </lineage>
</organism>
<sequence>MAFNSSKTNLNIGLAQALTKTWGIAMKNIRSLLAASLCLAAPLAFAQNAVTIYGLIDLGVTHYSHTKPTGASLTRMDSGQAQGSRWGIRGTEDLGSGLNTIFLLESGFNADDGSSGQGGLLFGRQAYVGLQKKGLGTLTMGRQYDFMAGFGAQYAMGAQSAAGSLAWGLHADAAHGTLLNNHLYAGDRTNNSVKLESEKYAGFSAGAMYGFGEVAGDSKAGRAVSLRADYAGSRLGMGVSSMQTWDAAGQAAKRIGAVGFIYKFDSARAFGSWASATDVPSALKAKTYEIGVGALVTGSLDLSAAYQFQDRNHGVGNAKAFIAVADYLLSKRSDVYLSFVRGLDNGYNAYPVFGGGIQAANGQQSAIRMGLRHRF</sequence>
<evidence type="ECO:0000256" key="2">
    <source>
        <dbReference type="ARBA" id="ARBA00011233"/>
    </source>
</evidence>
<dbReference type="Proteomes" id="UP001293718">
    <property type="component" value="Unassembled WGS sequence"/>
</dbReference>
<evidence type="ECO:0000256" key="4">
    <source>
        <dbReference type="ARBA" id="ARBA00022452"/>
    </source>
</evidence>
<keyword evidence="14" id="KW-1185">Reference proteome</keyword>
<evidence type="ECO:0000256" key="6">
    <source>
        <dbReference type="ARBA" id="ARBA00022729"/>
    </source>
</evidence>
<evidence type="ECO:0000256" key="9">
    <source>
        <dbReference type="ARBA" id="ARBA00023136"/>
    </source>
</evidence>
<evidence type="ECO:0000313" key="14">
    <source>
        <dbReference type="Proteomes" id="UP001293718"/>
    </source>
</evidence>
<dbReference type="SUPFAM" id="SSF56935">
    <property type="entry name" value="Porins"/>
    <property type="match status" value="1"/>
</dbReference>
<evidence type="ECO:0000256" key="1">
    <source>
        <dbReference type="ARBA" id="ARBA00004571"/>
    </source>
</evidence>
<feature type="signal peptide" evidence="11">
    <location>
        <begin position="1"/>
        <end position="46"/>
    </location>
</feature>
<name>A0ABU5ICJ6_9BURK</name>
<feature type="chain" id="PRO_5045568438" evidence="11">
    <location>
        <begin position="47"/>
        <end position="375"/>
    </location>
</feature>
<dbReference type="InterPro" id="IPR050298">
    <property type="entry name" value="Gram-neg_bact_OMP"/>
</dbReference>